<feature type="domain" description="NlpC/P60" evidence="6">
    <location>
        <begin position="324"/>
        <end position="403"/>
    </location>
</feature>
<evidence type="ECO:0000313" key="10">
    <source>
        <dbReference type="EMBL" id="BAP55900.1"/>
    </source>
</evidence>
<evidence type="ECO:0000256" key="4">
    <source>
        <dbReference type="ARBA" id="ARBA00022807"/>
    </source>
</evidence>
<keyword evidence="11" id="KW-1185">Reference proteome</keyword>
<feature type="domain" description="SH3b1" evidence="8">
    <location>
        <begin position="171"/>
        <end position="219"/>
    </location>
</feature>
<keyword evidence="5" id="KW-0732">Signal</keyword>
<evidence type="ECO:0000313" key="11">
    <source>
        <dbReference type="Proteomes" id="UP000031623"/>
    </source>
</evidence>
<comment type="similarity">
    <text evidence="1">Belongs to the peptidase C40 family.</text>
</comment>
<evidence type="ECO:0000256" key="1">
    <source>
        <dbReference type="ARBA" id="ARBA00007074"/>
    </source>
</evidence>
<dbReference type="KEGG" id="tig:THII_1603"/>
<evidence type="ECO:0000259" key="6">
    <source>
        <dbReference type="Pfam" id="PF00877"/>
    </source>
</evidence>
<dbReference type="InterPro" id="IPR000064">
    <property type="entry name" value="NLP_P60_dom"/>
</dbReference>
<reference evidence="10 11" key="1">
    <citation type="journal article" date="2014" name="ISME J.">
        <title>Ecophysiology of Thioploca ingrica as revealed by the complete genome sequence supplemented with proteomic evidence.</title>
        <authorList>
            <person name="Kojima H."/>
            <person name="Ogura Y."/>
            <person name="Yamamoto N."/>
            <person name="Togashi T."/>
            <person name="Mori H."/>
            <person name="Watanabe T."/>
            <person name="Nemoto F."/>
            <person name="Kurokawa K."/>
            <person name="Hayashi T."/>
            <person name="Fukui M."/>
        </authorList>
    </citation>
    <scope>NUCLEOTIDE SEQUENCE [LARGE SCALE GENOMIC DNA]</scope>
</reference>
<dbReference type="InterPro" id="IPR025606">
    <property type="entry name" value="NLPC/P60_N_dom"/>
</dbReference>
<dbReference type="OrthoDB" id="9808890at2"/>
<feature type="signal peptide" evidence="5">
    <location>
        <begin position="1"/>
        <end position="22"/>
    </location>
</feature>
<dbReference type="GO" id="GO:0008234">
    <property type="term" value="F:cysteine-type peptidase activity"/>
    <property type="evidence" value="ECO:0007669"/>
    <property type="project" value="UniProtKB-KW"/>
</dbReference>
<feature type="chain" id="PRO_5001852779" evidence="5">
    <location>
        <begin position="23"/>
        <end position="476"/>
    </location>
</feature>
<dbReference type="Pfam" id="PF00877">
    <property type="entry name" value="NLPC_P60"/>
    <property type="match status" value="1"/>
</dbReference>
<protein>
    <submittedName>
        <fullName evidence="10">NLP/P60 protein</fullName>
    </submittedName>
</protein>
<evidence type="ECO:0000259" key="8">
    <source>
        <dbReference type="Pfam" id="PF12913"/>
    </source>
</evidence>
<organism evidence="10 11">
    <name type="scientific">Thioploca ingrica</name>
    <dbReference type="NCBI Taxonomy" id="40754"/>
    <lineage>
        <taxon>Bacteria</taxon>
        <taxon>Pseudomonadati</taxon>
        <taxon>Pseudomonadota</taxon>
        <taxon>Gammaproteobacteria</taxon>
        <taxon>Thiotrichales</taxon>
        <taxon>Thiotrichaceae</taxon>
        <taxon>Thioploca</taxon>
    </lineage>
</organism>
<dbReference type="EMBL" id="AP014633">
    <property type="protein sequence ID" value="BAP55900.1"/>
    <property type="molecule type" value="Genomic_DNA"/>
</dbReference>
<accession>A0A090ALD4</accession>
<feature type="domain" description="NLPC/P60 N-terminal" evidence="7">
    <location>
        <begin position="46"/>
        <end position="148"/>
    </location>
</feature>
<dbReference type="Pfam" id="PF12913">
    <property type="entry name" value="SH3_6"/>
    <property type="match status" value="1"/>
</dbReference>
<keyword evidence="2" id="KW-0645">Protease</keyword>
<evidence type="ECO:0000259" key="9">
    <source>
        <dbReference type="Pfam" id="PF12914"/>
    </source>
</evidence>
<dbReference type="Pfam" id="PF12912">
    <property type="entry name" value="N_NLPC_P60"/>
    <property type="match status" value="1"/>
</dbReference>
<dbReference type="InterPro" id="IPR027017">
    <property type="entry name" value="P60_peptidase_YkfC"/>
</dbReference>
<dbReference type="Proteomes" id="UP000031623">
    <property type="component" value="Chromosome"/>
</dbReference>
<evidence type="ECO:0000259" key="7">
    <source>
        <dbReference type="Pfam" id="PF12912"/>
    </source>
</evidence>
<proteinExistence type="inferred from homology"/>
<name>A0A090ALD4_9GAMM</name>
<dbReference type="Pfam" id="PF12914">
    <property type="entry name" value="SH3_7"/>
    <property type="match status" value="1"/>
</dbReference>
<feature type="domain" description="SH3b2-type SH3" evidence="9">
    <location>
        <begin position="227"/>
        <end position="271"/>
    </location>
</feature>
<gene>
    <name evidence="10" type="ORF">THII_1603</name>
</gene>
<dbReference type="STRING" id="40754.THII_1603"/>
<dbReference type="HOGENOM" id="CLU_028171_1_0_6"/>
<dbReference type="SUPFAM" id="SSF54001">
    <property type="entry name" value="Cysteine proteinases"/>
    <property type="match status" value="1"/>
</dbReference>
<evidence type="ECO:0000256" key="5">
    <source>
        <dbReference type="SAM" id="SignalP"/>
    </source>
</evidence>
<evidence type="ECO:0000256" key="3">
    <source>
        <dbReference type="ARBA" id="ARBA00022801"/>
    </source>
</evidence>
<keyword evidence="3" id="KW-0378">Hydrolase</keyword>
<dbReference type="GO" id="GO:0006508">
    <property type="term" value="P:proteolysis"/>
    <property type="evidence" value="ECO:0007669"/>
    <property type="project" value="UniProtKB-KW"/>
</dbReference>
<dbReference type="PIRSF" id="PIRSF019015">
    <property type="entry name" value="P60_peptidase_YkfC"/>
    <property type="match status" value="1"/>
</dbReference>
<sequence>MFSHLLKIIFLLSLSLLGYVEAQEVTPNKVDEISQIDDEILLESDPSANKKPYIIRDIRTLPQDATVYLNPTCSSQALILPENHRALNAEFDRKFFAPWQQLKPNISKAEYLWHFSSYSNNLGFGENQKQHSPEWLKQLTTLAHLEDYPNTNRQAITITNTYLRLLPTAKPHFHTENSYPFDTLQNSAIWANTPLFIAHISQDQSWVLAESPLVEGWIPIEDIAFVDEAFINKWLTNKYVVITQDQVPLYGKNQLFRFKTHIGALFPYVGENATHYDILMATVNNETRQAVIEKTQLLKTVSALKPITVLPINLAKMINQLLTQPYGWGGLYEDRDCSSTLHDLFTPFGLWLPRNSATQSRIGELISLENLTPTAKEQKIVNEAIPYLTLLWKPGHIMLYLGTYQDKAIMFHNFWSIRTKNEMGERERTVVGQASITSLQPGIELKNIDAEKGNYLNNLKTMNIFVPSDKLQSCKK</sequence>
<evidence type="ECO:0000256" key="2">
    <source>
        <dbReference type="ARBA" id="ARBA00022670"/>
    </source>
</evidence>
<dbReference type="InterPro" id="IPR026864">
    <property type="entry name" value="SH3b2-type_SH3"/>
</dbReference>
<dbReference type="InterPro" id="IPR038765">
    <property type="entry name" value="Papain-like_cys_pep_sf"/>
</dbReference>
<dbReference type="Gene3D" id="3.90.1720.10">
    <property type="entry name" value="endopeptidase domain like (from Nostoc punctiforme)"/>
    <property type="match status" value="1"/>
</dbReference>
<keyword evidence="4" id="KW-0788">Thiol protease</keyword>
<dbReference type="InterPro" id="IPR039439">
    <property type="entry name" value="SH3b1_dom"/>
</dbReference>
<dbReference type="AlphaFoldDB" id="A0A090ALD4"/>